<evidence type="ECO:0000313" key="5">
    <source>
        <dbReference type="EMBL" id="ELR23470.1"/>
    </source>
</evidence>
<dbReference type="GO" id="GO:0046872">
    <property type="term" value="F:metal ion binding"/>
    <property type="evidence" value="ECO:0007669"/>
    <property type="project" value="UniProtKB-KW"/>
</dbReference>
<dbReference type="GO" id="GO:0002953">
    <property type="term" value="F:5'-deoxynucleotidase activity"/>
    <property type="evidence" value="ECO:0007669"/>
    <property type="project" value="InterPro"/>
</dbReference>
<accession>L8HE54</accession>
<keyword evidence="6" id="KW-1185">Reference proteome</keyword>
<evidence type="ECO:0000259" key="4">
    <source>
        <dbReference type="Pfam" id="PF13023"/>
    </source>
</evidence>
<dbReference type="OMA" id="PFFHMLE"/>
<dbReference type="InterPro" id="IPR039356">
    <property type="entry name" value="YfbR/HDDC2"/>
</dbReference>
<dbReference type="PANTHER" id="PTHR11845:SF13">
    <property type="entry name" value="5'-DEOXYNUCLEOTIDASE HDDC2"/>
    <property type="match status" value="1"/>
</dbReference>
<dbReference type="AlphaFoldDB" id="L8HE54"/>
<name>L8HE54_ACACF</name>
<dbReference type="EMBL" id="KB007857">
    <property type="protein sequence ID" value="ELR23470.1"/>
    <property type="molecule type" value="Genomic_DNA"/>
</dbReference>
<feature type="region of interest" description="Disordered" evidence="3">
    <location>
        <begin position="215"/>
        <end position="235"/>
    </location>
</feature>
<feature type="compositionally biased region" description="Low complexity" evidence="3">
    <location>
        <begin position="219"/>
        <end position="235"/>
    </location>
</feature>
<keyword evidence="1" id="KW-0479">Metal-binding</keyword>
<dbReference type="Proteomes" id="UP000011083">
    <property type="component" value="Unassembled WGS sequence"/>
</dbReference>
<organism evidence="5 6">
    <name type="scientific">Acanthamoeba castellanii (strain ATCC 30010 / Neff)</name>
    <dbReference type="NCBI Taxonomy" id="1257118"/>
    <lineage>
        <taxon>Eukaryota</taxon>
        <taxon>Amoebozoa</taxon>
        <taxon>Discosea</taxon>
        <taxon>Longamoebia</taxon>
        <taxon>Centramoebida</taxon>
        <taxon>Acanthamoebidae</taxon>
        <taxon>Acanthamoeba</taxon>
    </lineage>
</organism>
<evidence type="ECO:0000313" key="6">
    <source>
        <dbReference type="Proteomes" id="UP000011083"/>
    </source>
</evidence>
<keyword evidence="2" id="KW-0378">Hydrolase</keyword>
<dbReference type="STRING" id="1257118.L8HE54"/>
<dbReference type="GeneID" id="14924450"/>
<dbReference type="Gene3D" id="1.10.3210.10">
    <property type="entry name" value="Hypothetical protein af1432"/>
    <property type="match status" value="1"/>
</dbReference>
<dbReference type="InterPro" id="IPR006674">
    <property type="entry name" value="HD_domain"/>
</dbReference>
<dbReference type="PANTHER" id="PTHR11845">
    <property type="entry name" value="5'-DEOXYNUCLEOTIDASE HDDC2"/>
    <property type="match status" value="1"/>
</dbReference>
<dbReference type="OrthoDB" id="10254258at2759"/>
<dbReference type="RefSeq" id="XP_004352998.1">
    <property type="nucleotide sequence ID" value="XM_004352946.1"/>
</dbReference>
<protein>
    <submittedName>
        <fullName evidence="5">HD domain containing protein</fullName>
    </submittedName>
</protein>
<proteinExistence type="predicted"/>
<evidence type="ECO:0000256" key="2">
    <source>
        <dbReference type="ARBA" id="ARBA00022801"/>
    </source>
</evidence>
<dbReference type="SUPFAM" id="SSF109604">
    <property type="entry name" value="HD-domain/PDEase-like"/>
    <property type="match status" value="1"/>
</dbReference>
<feature type="domain" description="HD" evidence="4">
    <location>
        <begin position="108"/>
        <end position="201"/>
    </location>
</feature>
<evidence type="ECO:0000256" key="3">
    <source>
        <dbReference type="SAM" id="MobiDB-lite"/>
    </source>
</evidence>
<feature type="domain" description="HD" evidence="4">
    <location>
        <begin position="30"/>
        <end position="81"/>
    </location>
</feature>
<dbReference type="VEuPathDB" id="AmoebaDB:ACA1_070910"/>
<dbReference type="GO" id="GO:0005737">
    <property type="term" value="C:cytoplasm"/>
    <property type="evidence" value="ECO:0007669"/>
    <property type="project" value="TreeGrafter"/>
</dbReference>
<evidence type="ECO:0000256" key="1">
    <source>
        <dbReference type="ARBA" id="ARBA00022723"/>
    </source>
</evidence>
<sequence>MEQQQPIAAPAPASIAAPAASSLLDFMCLMGKLKHLKRTGWVRHNVSAPECIADHMYRMGIMAMLFADSSLNKERMVKLALLSPCPSLPCHGGGGWLAGGWVGGWVTAIVGDITPHCGVTKDEKYRLEHEAMGTIRAMLAGLPAADEFEELWLEYEKGETPEARVVGQIDKFDMYLQAHEYEASQGLDLSEFFRGAETTVQHPEMRQWLAELLARRQQPPSASSPVASAPASTSP</sequence>
<gene>
    <name evidence="5" type="ORF">ACA1_070910</name>
</gene>
<dbReference type="Pfam" id="PF13023">
    <property type="entry name" value="HD_3"/>
    <property type="match status" value="2"/>
</dbReference>
<reference evidence="5 6" key="1">
    <citation type="journal article" date="2013" name="Genome Biol.">
        <title>Genome of Acanthamoeba castellanii highlights extensive lateral gene transfer and early evolution of tyrosine kinase signaling.</title>
        <authorList>
            <person name="Clarke M."/>
            <person name="Lohan A.J."/>
            <person name="Liu B."/>
            <person name="Lagkouvardos I."/>
            <person name="Roy S."/>
            <person name="Zafar N."/>
            <person name="Bertelli C."/>
            <person name="Schilde C."/>
            <person name="Kianianmomeni A."/>
            <person name="Burglin T.R."/>
            <person name="Frech C."/>
            <person name="Turcotte B."/>
            <person name="Kopec K.O."/>
            <person name="Synnott J.M."/>
            <person name="Choo C."/>
            <person name="Paponov I."/>
            <person name="Finkler A."/>
            <person name="Soon Heng Tan C."/>
            <person name="Hutchins A.P."/>
            <person name="Weinmeier T."/>
            <person name="Rattei T."/>
            <person name="Chu J.S."/>
            <person name="Gimenez G."/>
            <person name="Irimia M."/>
            <person name="Rigden D.J."/>
            <person name="Fitzpatrick D.A."/>
            <person name="Lorenzo-Morales J."/>
            <person name="Bateman A."/>
            <person name="Chiu C.H."/>
            <person name="Tang P."/>
            <person name="Hegemann P."/>
            <person name="Fromm H."/>
            <person name="Raoult D."/>
            <person name="Greub G."/>
            <person name="Miranda-Saavedra D."/>
            <person name="Chen N."/>
            <person name="Nash P."/>
            <person name="Ginger M.L."/>
            <person name="Horn M."/>
            <person name="Schaap P."/>
            <person name="Caler L."/>
            <person name="Loftus B."/>
        </authorList>
    </citation>
    <scope>NUCLEOTIDE SEQUENCE [LARGE SCALE GENOMIC DNA]</scope>
    <source>
        <strain evidence="5 6">Neff</strain>
    </source>
</reference>
<dbReference type="KEGG" id="acan:ACA1_070910"/>